<name>A0AAV1LYD2_9NEOP</name>
<protein>
    <recommendedName>
        <fullName evidence="1">Reverse transcriptase domain-containing protein</fullName>
    </recommendedName>
</protein>
<dbReference type="Pfam" id="PF05380">
    <property type="entry name" value="Peptidase_A17"/>
    <property type="match status" value="1"/>
</dbReference>
<proteinExistence type="predicted"/>
<dbReference type="PANTHER" id="PTHR47331">
    <property type="entry name" value="PHD-TYPE DOMAIN-CONTAINING PROTEIN"/>
    <property type="match status" value="1"/>
</dbReference>
<evidence type="ECO:0000259" key="1">
    <source>
        <dbReference type="Pfam" id="PF00078"/>
    </source>
</evidence>
<dbReference type="Gene3D" id="2.40.70.10">
    <property type="entry name" value="Acid Proteases"/>
    <property type="match status" value="1"/>
</dbReference>
<comment type="caution">
    <text evidence="2">The sequence shown here is derived from an EMBL/GenBank/DDBJ whole genome shotgun (WGS) entry which is preliminary data.</text>
</comment>
<dbReference type="InterPro" id="IPR005312">
    <property type="entry name" value="DUF1759"/>
</dbReference>
<dbReference type="Proteomes" id="UP001314205">
    <property type="component" value="Unassembled WGS sequence"/>
</dbReference>
<dbReference type="InterPro" id="IPR043502">
    <property type="entry name" value="DNA/RNA_pol_sf"/>
</dbReference>
<evidence type="ECO:0000313" key="3">
    <source>
        <dbReference type="Proteomes" id="UP001314205"/>
    </source>
</evidence>
<dbReference type="GO" id="GO:0071897">
    <property type="term" value="P:DNA biosynthetic process"/>
    <property type="evidence" value="ECO:0007669"/>
    <property type="project" value="UniProtKB-ARBA"/>
</dbReference>
<dbReference type="SUPFAM" id="SSF56672">
    <property type="entry name" value="DNA/RNA polymerases"/>
    <property type="match status" value="1"/>
</dbReference>
<dbReference type="Gene3D" id="3.30.70.270">
    <property type="match status" value="1"/>
</dbReference>
<sequence>MEGLIKVQADLKQKISSGYSNFRKSPKARITKPYVETRLEQLEKQWSQFETNHYNIISEADTDKKETLCIKQNVYDSVEESYVAYKVELKEALTDLLAVTQSTSSNVTMEAEPPAMRLPKIVFPSFSGQYMEWQTFHDLFESLIHNNSSLADVQKLHYLKGHLTGEAEQLLRHIPITDANYETCWLQLKKRYSNKRYIANRILTRLMGQRSLTLESASGIKQILDTTNDCLNALSNLGIDVLKWDIIVIHLIALKLNPETRKQWEQRISEYTDEFPSYSEFQKFLESRFRALEFLEPNKNDTKSKERVEKHKVFKVTTVTCQFCSESHLLHQCKKFCKESYGNRYEFVRKHRLCFNCFGDSHPVYRCKRSTKCNRCGRRHHSLLHPEGGVGSPLNIVSNPTETHQDKKIEQPSADVGQVISNHCYVPGRVILATAVVRVFSSKNKCYLLRALLDQGSQTSFITEHCAQLLGLRKSSVKGVVTGLGGEISHSIKHAVQFKIQSTICAKFECEVRAYVLNQPSSNLPVRRVDIHNWSELSKLRLADPGFGTPNKIDILLGAEVYAQILTNGLVKNPSGALTAQNTELGWILSGRVQLEEEYPSNIISLHIDDSLNQLIRSFWEIENEQPQKILSEEDKRCESLYDTTTTRTPDGRYIVRLPFREEDPQCQYGALRDIAMRRFNLLENRLNKNPLLKEEYSKAMSDYINQGHMRVVYSKELAQTDCVYLPHHAVVREDKTTTKVRIVFDASCKGKNGRSLNDDLLVGPRLQPELRHILLRWRAHPVCFVADIKQMYRQVRVDEKDASKYQRLLWRPSQNKEVKVFMMTRVTFGVSSAPYLAVKSLQQVAKDEGQNYELAACRVLNDFYMDDFMSGCENESQAVEIYKQVSELLAKGGFGLQKWASNSSKLMEMVQDKGKEKKLNTKLDDIVKILGLCWDVTLDAFRYKVNLPEQKQRVTKRTILSDIARLFDPLGWTAPVIIRAKIYMQKLWLAGVSWDEEITGNLLQEWITFRQDLPVLNHVIISRWTHMSESVVDVSIHGFCDASNDAYAAVVYLRIVDSLGGIHVSLCAARTKVAPLKQISTPRLELSGAELLAGLLSEIALVMGLSRSQIRAWTDSTIVLAWLKGEPSRWKTFVANRVTKILTVLDNEQWSHVESAQNPADCASRGLSPSDFIKHDLWRYGPNWLRDLQYPQSQMVVPQTNLEERSIKIHTVIEDSPRLPTDITVWNKY</sequence>
<dbReference type="InterPro" id="IPR021109">
    <property type="entry name" value="Peptidase_aspartic_dom_sf"/>
</dbReference>
<dbReference type="Gene3D" id="3.10.10.10">
    <property type="entry name" value="HIV Type 1 Reverse Transcriptase, subunit A, domain 1"/>
    <property type="match status" value="1"/>
</dbReference>
<evidence type="ECO:0000313" key="2">
    <source>
        <dbReference type="EMBL" id="CAK1599242.1"/>
    </source>
</evidence>
<keyword evidence="3" id="KW-1185">Reference proteome</keyword>
<dbReference type="AlphaFoldDB" id="A0AAV1LYD2"/>
<dbReference type="EMBL" id="CAVLGL010000115">
    <property type="protein sequence ID" value="CAK1599242.1"/>
    <property type="molecule type" value="Genomic_DNA"/>
</dbReference>
<accession>A0AAV1LYD2</accession>
<dbReference type="CDD" id="cd01644">
    <property type="entry name" value="RT_pepA17"/>
    <property type="match status" value="1"/>
</dbReference>
<dbReference type="Pfam" id="PF00078">
    <property type="entry name" value="RVT_1"/>
    <property type="match status" value="1"/>
</dbReference>
<organism evidence="2 3">
    <name type="scientific">Parnassius mnemosyne</name>
    <name type="common">clouded apollo</name>
    <dbReference type="NCBI Taxonomy" id="213953"/>
    <lineage>
        <taxon>Eukaryota</taxon>
        <taxon>Metazoa</taxon>
        <taxon>Ecdysozoa</taxon>
        <taxon>Arthropoda</taxon>
        <taxon>Hexapoda</taxon>
        <taxon>Insecta</taxon>
        <taxon>Pterygota</taxon>
        <taxon>Neoptera</taxon>
        <taxon>Endopterygota</taxon>
        <taxon>Lepidoptera</taxon>
        <taxon>Glossata</taxon>
        <taxon>Ditrysia</taxon>
        <taxon>Papilionoidea</taxon>
        <taxon>Papilionidae</taxon>
        <taxon>Parnassiinae</taxon>
        <taxon>Parnassini</taxon>
        <taxon>Parnassius</taxon>
        <taxon>Driopa</taxon>
    </lineage>
</organism>
<dbReference type="PANTHER" id="PTHR47331:SF1">
    <property type="entry name" value="GAG-LIKE PROTEIN"/>
    <property type="match status" value="1"/>
</dbReference>
<dbReference type="InterPro" id="IPR008042">
    <property type="entry name" value="Retrotrans_Pao"/>
</dbReference>
<gene>
    <name evidence="2" type="ORF">PARMNEM_LOCUS18140</name>
</gene>
<dbReference type="InterPro" id="IPR043128">
    <property type="entry name" value="Rev_trsase/Diguanyl_cyclase"/>
</dbReference>
<dbReference type="InterPro" id="IPR000477">
    <property type="entry name" value="RT_dom"/>
</dbReference>
<dbReference type="Pfam" id="PF03564">
    <property type="entry name" value="DUF1759"/>
    <property type="match status" value="1"/>
</dbReference>
<reference evidence="2 3" key="1">
    <citation type="submission" date="2023-11" db="EMBL/GenBank/DDBJ databases">
        <authorList>
            <person name="Hedman E."/>
            <person name="Englund M."/>
            <person name="Stromberg M."/>
            <person name="Nyberg Akerstrom W."/>
            <person name="Nylinder S."/>
            <person name="Jareborg N."/>
            <person name="Kallberg Y."/>
            <person name="Kronander E."/>
        </authorList>
    </citation>
    <scope>NUCLEOTIDE SEQUENCE [LARGE SCALE GENOMIC DNA]</scope>
</reference>
<feature type="domain" description="Reverse transcriptase" evidence="1">
    <location>
        <begin position="759"/>
        <end position="897"/>
    </location>
</feature>